<gene>
    <name evidence="8" type="ORF">GPICK_06440</name>
</gene>
<evidence type="ECO:0000256" key="3">
    <source>
        <dbReference type="ARBA" id="ARBA00022806"/>
    </source>
</evidence>
<dbReference type="Pfam" id="PF24473">
    <property type="entry name" value="CON_HrpB"/>
    <property type="match status" value="1"/>
</dbReference>
<protein>
    <submittedName>
        <fullName evidence="8">ATP-dependent helicase</fullName>
    </submittedName>
</protein>
<dbReference type="InterPro" id="IPR056329">
    <property type="entry name" value="CON_HrpB"/>
</dbReference>
<dbReference type="InterPro" id="IPR049614">
    <property type="entry name" value="HrpB_DEXH"/>
</dbReference>
<feature type="domain" description="Helicase ATP-binding" evidence="6">
    <location>
        <begin position="14"/>
        <end position="178"/>
    </location>
</feature>
<dbReference type="InterPro" id="IPR011545">
    <property type="entry name" value="DEAD/DEAH_box_helicase_dom"/>
</dbReference>
<dbReference type="OrthoDB" id="9805617at2"/>
<accession>A0A0B5B924</accession>
<dbReference type="STRING" id="345632.GPICK_06440"/>
<dbReference type="RefSeq" id="WP_039741464.1">
    <property type="nucleotide sequence ID" value="NZ_CP009788.1"/>
</dbReference>
<dbReference type="NCBIfam" id="TIGR01970">
    <property type="entry name" value="DEAH_box_HrpB"/>
    <property type="match status" value="1"/>
</dbReference>
<proteinExistence type="predicted"/>
<dbReference type="InterPro" id="IPR007502">
    <property type="entry name" value="Helicase-assoc_dom"/>
</dbReference>
<feature type="compositionally biased region" description="Basic residues" evidence="5">
    <location>
        <begin position="837"/>
        <end position="846"/>
    </location>
</feature>
<dbReference type="InterPro" id="IPR048333">
    <property type="entry name" value="HA2_WH"/>
</dbReference>
<dbReference type="PROSITE" id="PS51192">
    <property type="entry name" value="HELICASE_ATP_BIND_1"/>
    <property type="match status" value="1"/>
</dbReference>
<dbReference type="CDD" id="cd17990">
    <property type="entry name" value="DEXHc_HrpB"/>
    <property type="match status" value="1"/>
</dbReference>
<dbReference type="Pfam" id="PF00271">
    <property type="entry name" value="Helicase_C"/>
    <property type="match status" value="1"/>
</dbReference>
<feature type="region of interest" description="Disordered" evidence="5">
    <location>
        <begin position="818"/>
        <end position="846"/>
    </location>
</feature>
<dbReference type="InterPro" id="IPR013689">
    <property type="entry name" value="RNA_helicase_ATP-dep_HrpB_C"/>
</dbReference>
<dbReference type="GO" id="GO:0005524">
    <property type="term" value="F:ATP binding"/>
    <property type="evidence" value="ECO:0007669"/>
    <property type="project" value="UniProtKB-KW"/>
</dbReference>
<evidence type="ECO:0000256" key="2">
    <source>
        <dbReference type="ARBA" id="ARBA00022801"/>
    </source>
</evidence>
<dbReference type="FunFam" id="3.40.50.300:FF:002125">
    <property type="entry name" value="ATP-dependent helicase HrpB"/>
    <property type="match status" value="1"/>
</dbReference>
<evidence type="ECO:0000313" key="9">
    <source>
        <dbReference type="Proteomes" id="UP000057609"/>
    </source>
</evidence>
<dbReference type="InterPro" id="IPR027417">
    <property type="entry name" value="P-loop_NTPase"/>
</dbReference>
<evidence type="ECO:0000256" key="5">
    <source>
        <dbReference type="SAM" id="MobiDB-lite"/>
    </source>
</evidence>
<keyword evidence="4" id="KW-0067">ATP-binding</keyword>
<dbReference type="SUPFAM" id="SSF52540">
    <property type="entry name" value="P-loop containing nucleoside triphosphate hydrolases"/>
    <property type="match status" value="1"/>
</dbReference>
<sequence length="846" mass="91112">MSSFPIDDVIPDLLTALEGSRTAVLQAPPGAGKTTRVPLALLKAPWLGNGRIVMLEPRRLAATNAARWMAKSLGDEVGGTIGYAIRFDRKISSRTRVEVVTEGILTRRLHSDPFLEGVGVVIFDEFHERSIHADLALALCRDVQLGLREDLRIIVMSATLDAGPLAALLGNAPVISSTGRSHPVDLRYLSAESGDDIATLVSRGVARALAETDGDILAFLPGAGEIRRCERILAESGLTRDILVAPLYGDLSFEAQERAIVPAARRKVVLATNIAETSLTIEGVSTVVDGGFCRRLRFDPATGLNRLAVERISAASATQRAGRAGRLGPGVCYRLWTDHTHHALIPADPPEITISDLAPLALDLAAWGVADFSSLAWLDSPPSAALEEGKRLLAGLGAVDRKGRITEIGRRMAELPLHPRLAHMLLLGKERGWGALACDVAALLSERDIFRGGERSGAGERSDSDMLERVEALARWRTDKSGAGGRGDLQACRTVDRTAAHLRRLIAVKAGENAAAPGSEAVGLQLAGAYPDRIALAREGGGRRYLLANGRGARLSERSSVHDEPLMVAYVVDRGEGGDDLIRQASVLGREAFRREFAEGICRQRVVSWDGREGRVVAREEERYGALVLGSRPVAATADEASGALLEGITRGGGIDLLGWSPRAQQMRARVRFLGRIFPDEGWPDFSDGQLLATLAAWLGPHLAGVRTLAAVASVDLLPPLQALLDWEHLRRLDDEAPTHLAVPSGSRLPLDYGTDGPPVLAVKLQEMFGLADTPTVARGRVPVVVHLLSPAGRPLQVTTDLRGFWNGAYREVKKEMKGRYPKHPWPDDPWSAMPTRKTKKGSHGT</sequence>
<dbReference type="EMBL" id="CP009788">
    <property type="protein sequence ID" value="AJE03052.1"/>
    <property type="molecule type" value="Genomic_DNA"/>
</dbReference>
<dbReference type="Gene3D" id="3.40.50.300">
    <property type="entry name" value="P-loop containing nucleotide triphosphate hydrolases"/>
    <property type="match status" value="2"/>
</dbReference>
<dbReference type="PANTHER" id="PTHR43519">
    <property type="entry name" value="ATP-DEPENDENT RNA HELICASE HRPB"/>
    <property type="match status" value="1"/>
</dbReference>
<evidence type="ECO:0000259" key="7">
    <source>
        <dbReference type="PROSITE" id="PS51194"/>
    </source>
</evidence>
<name>A0A0B5B924_9BACT</name>
<dbReference type="Pfam" id="PF08482">
    <property type="entry name" value="HrpB_C"/>
    <property type="match status" value="1"/>
</dbReference>
<dbReference type="GO" id="GO:0003676">
    <property type="term" value="F:nucleic acid binding"/>
    <property type="evidence" value="ECO:0007669"/>
    <property type="project" value="InterPro"/>
</dbReference>
<dbReference type="Pfam" id="PF04408">
    <property type="entry name" value="WHD_HA2"/>
    <property type="match status" value="1"/>
</dbReference>
<keyword evidence="3 8" id="KW-0347">Helicase</keyword>
<dbReference type="InterPro" id="IPR010225">
    <property type="entry name" value="HrpB"/>
</dbReference>
<dbReference type="CDD" id="cd18791">
    <property type="entry name" value="SF2_C_RHA"/>
    <property type="match status" value="1"/>
</dbReference>
<organism evidence="8 9">
    <name type="scientific">Geobacter pickeringii</name>
    <dbReference type="NCBI Taxonomy" id="345632"/>
    <lineage>
        <taxon>Bacteria</taxon>
        <taxon>Pseudomonadati</taxon>
        <taxon>Thermodesulfobacteriota</taxon>
        <taxon>Desulfuromonadia</taxon>
        <taxon>Geobacterales</taxon>
        <taxon>Geobacteraceae</taxon>
        <taxon>Geobacter</taxon>
    </lineage>
</organism>
<dbReference type="SMART" id="SM00490">
    <property type="entry name" value="HELICc"/>
    <property type="match status" value="1"/>
</dbReference>
<reference evidence="8 9" key="1">
    <citation type="journal article" date="2015" name="Genome Announc.">
        <title>Complete Genome of Geobacter pickeringii G13T, a Metal-Reducing Isolate from Sedimentary Kaolin Deposits.</title>
        <authorList>
            <person name="Badalamenti J.P."/>
            <person name="Bond D.R."/>
        </authorList>
    </citation>
    <scope>NUCLEOTIDE SEQUENCE [LARGE SCALE GENOMIC DNA]</scope>
    <source>
        <strain evidence="8 9">G13</strain>
    </source>
</reference>
<evidence type="ECO:0000259" key="6">
    <source>
        <dbReference type="PROSITE" id="PS51192"/>
    </source>
</evidence>
<dbReference type="Pfam" id="PF00270">
    <property type="entry name" value="DEAD"/>
    <property type="match status" value="1"/>
</dbReference>
<keyword evidence="1" id="KW-0547">Nucleotide-binding</keyword>
<keyword evidence="9" id="KW-1185">Reference proteome</keyword>
<dbReference type="KEGG" id="gpi:GPICK_06440"/>
<evidence type="ECO:0000256" key="1">
    <source>
        <dbReference type="ARBA" id="ARBA00022741"/>
    </source>
</evidence>
<dbReference type="InterPro" id="IPR001650">
    <property type="entry name" value="Helicase_C-like"/>
</dbReference>
<dbReference type="AlphaFoldDB" id="A0A0B5B924"/>
<dbReference type="HOGENOM" id="CLU_001832_5_6_7"/>
<dbReference type="Proteomes" id="UP000057609">
    <property type="component" value="Chromosome"/>
</dbReference>
<dbReference type="SMART" id="SM00847">
    <property type="entry name" value="HA2"/>
    <property type="match status" value="1"/>
</dbReference>
<dbReference type="Gene3D" id="1.20.120.1080">
    <property type="match status" value="1"/>
</dbReference>
<dbReference type="InterPro" id="IPR014001">
    <property type="entry name" value="Helicase_ATP-bd"/>
</dbReference>
<keyword evidence="2" id="KW-0378">Hydrolase</keyword>
<dbReference type="GO" id="GO:0016787">
    <property type="term" value="F:hydrolase activity"/>
    <property type="evidence" value="ECO:0007669"/>
    <property type="project" value="UniProtKB-KW"/>
</dbReference>
<evidence type="ECO:0000256" key="4">
    <source>
        <dbReference type="ARBA" id="ARBA00022840"/>
    </source>
</evidence>
<dbReference type="SMART" id="SM00487">
    <property type="entry name" value="DEXDc"/>
    <property type="match status" value="1"/>
</dbReference>
<feature type="domain" description="Helicase C-terminal" evidence="7">
    <location>
        <begin position="204"/>
        <end position="365"/>
    </location>
</feature>
<dbReference type="PIRSF" id="PIRSF005496">
    <property type="entry name" value="ATP_hel_hrpB"/>
    <property type="match status" value="1"/>
</dbReference>
<dbReference type="GO" id="GO:0004386">
    <property type="term" value="F:helicase activity"/>
    <property type="evidence" value="ECO:0007669"/>
    <property type="project" value="UniProtKB-KW"/>
</dbReference>
<dbReference type="PROSITE" id="PS51194">
    <property type="entry name" value="HELICASE_CTER"/>
    <property type="match status" value="1"/>
</dbReference>
<dbReference type="PANTHER" id="PTHR43519:SF1">
    <property type="entry name" value="ATP-DEPENDENT RNA HELICASE HRPB"/>
    <property type="match status" value="1"/>
</dbReference>
<evidence type="ECO:0000313" key="8">
    <source>
        <dbReference type="EMBL" id="AJE03052.1"/>
    </source>
</evidence>